<reference evidence="2 3" key="1">
    <citation type="journal article" date="2022" name="Nat. Ecol. Evol.">
        <title>A masculinizing supergene underlies an exaggerated male reproductive morph in a spider.</title>
        <authorList>
            <person name="Hendrickx F."/>
            <person name="De Corte Z."/>
            <person name="Sonet G."/>
            <person name="Van Belleghem S.M."/>
            <person name="Kostlbacher S."/>
            <person name="Vangestel C."/>
        </authorList>
    </citation>
    <scope>NUCLEOTIDE SEQUENCE [LARGE SCALE GENOMIC DNA]</scope>
    <source>
        <strain evidence="2">W744_W776</strain>
    </source>
</reference>
<keyword evidence="3" id="KW-1185">Reference proteome</keyword>
<gene>
    <name evidence="2" type="ORF">JTE90_007188</name>
</gene>
<name>A0AAV6TFH3_9ARAC</name>
<dbReference type="AlphaFoldDB" id="A0AAV6TFH3"/>
<comment type="caution">
    <text evidence="2">The sequence shown here is derived from an EMBL/GenBank/DDBJ whole genome shotgun (WGS) entry which is preliminary data.</text>
</comment>
<accession>A0AAV6TFH3</accession>
<feature type="region of interest" description="Disordered" evidence="1">
    <location>
        <begin position="39"/>
        <end position="76"/>
    </location>
</feature>
<evidence type="ECO:0000256" key="1">
    <source>
        <dbReference type="SAM" id="MobiDB-lite"/>
    </source>
</evidence>
<proteinExistence type="predicted"/>
<sequence>MRVPRGPLFGSRTGLWMKPKSGKAFSHAGDALRPRKVWLPKTVGPGAGKWNRKECVKTHRPKQQPENGDAPTLPCA</sequence>
<dbReference type="EMBL" id="JAFNEN010005805">
    <property type="protein sequence ID" value="KAG8160603.1"/>
    <property type="molecule type" value="Genomic_DNA"/>
</dbReference>
<evidence type="ECO:0000313" key="3">
    <source>
        <dbReference type="Proteomes" id="UP000827092"/>
    </source>
</evidence>
<evidence type="ECO:0000313" key="2">
    <source>
        <dbReference type="EMBL" id="KAG8160603.1"/>
    </source>
</evidence>
<protein>
    <submittedName>
        <fullName evidence="2">Uncharacterized protein</fullName>
    </submittedName>
</protein>
<feature type="non-terminal residue" evidence="2">
    <location>
        <position position="76"/>
    </location>
</feature>
<dbReference type="Proteomes" id="UP000827092">
    <property type="component" value="Unassembled WGS sequence"/>
</dbReference>
<organism evidence="2 3">
    <name type="scientific">Oedothorax gibbosus</name>
    <dbReference type="NCBI Taxonomy" id="931172"/>
    <lineage>
        <taxon>Eukaryota</taxon>
        <taxon>Metazoa</taxon>
        <taxon>Ecdysozoa</taxon>
        <taxon>Arthropoda</taxon>
        <taxon>Chelicerata</taxon>
        <taxon>Arachnida</taxon>
        <taxon>Araneae</taxon>
        <taxon>Araneomorphae</taxon>
        <taxon>Entelegynae</taxon>
        <taxon>Araneoidea</taxon>
        <taxon>Linyphiidae</taxon>
        <taxon>Erigoninae</taxon>
        <taxon>Oedothorax</taxon>
    </lineage>
</organism>